<accession>A0A1B0XVR9</accession>
<evidence type="ECO:0000256" key="6">
    <source>
        <dbReference type="ARBA" id="ARBA00023145"/>
    </source>
</evidence>
<keyword evidence="4" id="KW-0443">Lipid metabolism</keyword>
<evidence type="ECO:0000256" key="2">
    <source>
        <dbReference type="ARBA" id="ARBA00022516"/>
    </source>
</evidence>
<evidence type="ECO:0000256" key="5">
    <source>
        <dbReference type="ARBA" id="ARBA00023136"/>
    </source>
</evidence>
<evidence type="ECO:0000313" key="11">
    <source>
        <dbReference type="EMBL" id="ANH51229.1"/>
    </source>
</evidence>
<dbReference type="Proteomes" id="UP000221511">
    <property type="component" value="Segment"/>
</dbReference>
<dbReference type="GO" id="GO:0008654">
    <property type="term" value="P:phospholipid biosynthetic process"/>
    <property type="evidence" value="ECO:0007669"/>
    <property type="project" value="UniProtKB-KW"/>
</dbReference>
<keyword evidence="3" id="KW-0210">Decarboxylase</keyword>
<reference evidence="11 12" key="1">
    <citation type="submission" date="2016-05" db="EMBL/GenBank/DDBJ databases">
        <title>Campylobacter bacteriophages isolated in Slovenia.</title>
        <authorList>
            <person name="Janez N."/>
            <person name="Peterka M."/>
            <person name="Accetto T."/>
        </authorList>
    </citation>
    <scope>NUCLEOTIDE SEQUENCE [LARGE SCALE GENOMIC DNA]</scope>
</reference>
<evidence type="ECO:0000256" key="10">
    <source>
        <dbReference type="ARBA" id="ARBA00023317"/>
    </source>
</evidence>
<evidence type="ECO:0000256" key="1">
    <source>
        <dbReference type="ARBA" id="ARBA00022475"/>
    </source>
</evidence>
<dbReference type="Pfam" id="PF02666">
    <property type="entry name" value="PS_Dcarbxylase"/>
    <property type="match status" value="1"/>
</dbReference>
<keyword evidence="12" id="KW-1185">Reference proteome</keyword>
<keyword evidence="10" id="KW-0670">Pyruvate</keyword>
<dbReference type="EMBL" id="KX229736">
    <property type="protein sequence ID" value="ANH51229.1"/>
    <property type="molecule type" value="Genomic_DNA"/>
</dbReference>
<keyword evidence="1" id="KW-1003">Cell membrane</keyword>
<sequence length="255" mass="29429">MAKSLREWCRTHVKNMADNFEDFEIFRTQFYRNPHRAIVKNSSAFKSPADGVIINQTQVNDIDDEVLKIKGKKYTLRNALGNNEEMLDLIKERGGALVIDVFMTYYDVHYNRIPTDGFLTYEKLLPTESYNNESMLAVEEGLFANNFKKAVTELGYMFCNERLLNIIYSPVLQEKYAVVQIADEQINCIQTAWVPARGEPNTHLYQQGDIFGNIRKGSQCTIVIPFSNKWNYIPILEPSFHVEAGIDELIRVEPK</sequence>
<keyword evidence="9" id="KW-1208">Phospholipid metabolism</keyword>
<dbReference type="PANTHER" id="PTHR35809:SF1">
    <property type="entry name" value="ARCHAETIDYLSERINE DECARBOXYLASE PROENZYME-RELATED"/>
    <property type="match status" value="1"/>
</dbReference>
<evidence type="ECO:0000256" key="7">
    <source>
        <dbReference type="ARBA" id="ARBA00023209"/>
    </source>
</evidence>
<evidence type="ECO:0000256" key="4">
    <source>
        <dbReference type="ARBA" id="ARBA00023098"/>
    </source>
</evidence>
<organism evidence="11 12">
    <name type="scientific">Campylobacter phage PC5</name>
    <dbReference type="NCBI Taxonomy" id="1541690"/>
    <lineage>
        <taxon>Viruses</taxon>
        <taxon>Duplodnaviria</taxon>
        <taxon>Heunggongvirae</taxon>
        <taxon>Uroviricota</taxon>
        <taxon>Caudoviricetes</taxon>
        <taxon>Connertonviridae</taxon>
        <taxon>Fletchervirus</taxon>
        <taxon>Fletchervirus PC5</taxon>
    </lineage>
</organism>
<protein>
    <submittedName>
        <fullName evidence="11">Phosphatidylserine decarboxylase</fullName>
    </submittedName>
</protein>
<evidence type="ECO:0000256" key="3">
    <source>
        <dbReference type="ARBA" id="ARBA00022793"/>
    </source>
</evidence>
<gene>
    <name evidence="11" type="ORF">PC5_00110</name>
</gene>
<keyword evidence="8" id="KW-0456">Lyase</keyword>
<evidence type="ECO:0000256" key="8">
    <source>
        <dbReference type="ARBA" id="ARBA00023239"/>
    </source>
</evidence>
<evidence type="ECO:0000256" key="9">
    <source>
        <dbReference type="ARBA" id="ARBA00023264"/>
    </source>
</evidence>
<keyword evidence="6" id="KW-0865">Zymogen</keyword>
<keyword evidence="7" id="KW-0594">Phospholipid biosynthesis</keyword>
<keyword evidence="2" id="KW-0444">Lipid biosynthesis</keyword>
<dbReference type="InterPro" id="IPR003817">
    <property type="entry name" value="PS_Dcarbxylase"/>
</dbReference>
<dbReference type="GO" id="GO:0004609">
    <property type="term" value="F:phosphatidylserine decarboxylase activity"/>
    <property type="evidence" value="ECO:0007669"/>
    <property type="project" value="InterPro"/>
</dbReference>
<proteinExistence type="predicted"/>
<dbReference type="PANTHER" id="PTHR35809">
    <property type="entry name" value="ARCHAETIDYLSERINE DECARBOXYLASE PROENZYME-RELATED"/>
    <property type="match status" value="1"/>
</dbReference>
<dbReference type="InterPro" id="IPR033175">
    <property type="entry name" value="PSD-A"/>
</dbReference>
<evidence type="ECO:0000313" key="12">
    <source>
        <dbReference type="Proteomes" id="UP000221511"/>
    </source>
</evidence>
<keyword evidence="5" id="KW-0472">Membrane</keyword>
<name>A0A1B0XVR9_9CAUD</name>